<dbReference type="GO" id="GO:0046983">
    <property type="term" value="F:protein dimerization activity"/>
    <property type="evidence" value="ECO:0007669"/>
    <property type="project" value="InterPro"/>
</dbReference>
<dbReference type="InterPro" id="IPR012337">
    <property type="entry name" value="RNaseH-like_sf"/>
</dbReference>
<sequence length="422" mass="47371">MLTDVANVAVTTDIWTSDSNKAYISVTIHFIYNDQMVSRNIATKELEDVHHTGENIARALDSIFQEWNINNKIVTVVSDNGANIKNDIRQMNVHHHPCIAHTLNLTVTESLDNIPLLNTVIKKCRSLFGHFKHSVVASQIIKEMQIQMNLPILKVKQYVRTRWNSCLIMMEILLKIKAPLSAAITSIPQAPEFLDTAEWQIIADCVPLLKPIEDITTVLSGEKYPTHSMVPPLIRGLQVSLKNKVVTVDVANQLKTYLLDSISRRLGNLECNKIVAKATLLDPRFKKLAFGVSGNANNAQTLVHEELVSIVSVQSEEEIPSASADTSTSTMEAETSDSIWTFLDDQVKHSKSHITPNVTGTMMLRQYLELPYLSRSSNPLEFWKSHSGIFPDLYRLQAKYLCIPATSVPSERVFLKGRTINE</sequence>
<dbReference type="InterPro" id="IPR008906">
    <property type="entry name" value="HATC_C_dom"/>
</dbReference>
<organism evidence="2 3">
    <name type="scientific">Aromia moschata</name>
    <dbReference type="NCBI Taxonomy" id="1265417"/>
    <lineage>
        <taxon>Eukaryota</taxon>
        <taxon>Metazoa</taxon>
        <taxon>Ecdysozoa</taxon>
        <taxon>Arthropoda</taxon>
        <taxon>Hexapoda</taxon>
        <taxon>Insecta</taxon>
        <taxon>Pterygota</taxon>
        <taxon>Neoptera</taxon>
        <taxon>Endopterygota</taxon>
        <taxon>Coleoptera</taxon>
        <taxon>Polyphaga</taxon>
        <taxon>Cucujiformia</taxon>
        <taxon>Chrysomeloidea</taxon>
        <taxon>Cerambycidae</taxon>
        <taxon>Cerambycinae</taxon>
        <taxon>Callichromatini</taxon>
        <taxon>Aromia</taxon>
    </lineage>
</organism>
<feature type="domain" description="HAT C-terminal dimerisation" evidence="1">
    <location>
        <begin position="364"/>
        <end position="421"/>
    </location>
</feature>
<gene>
    <name evidence="2" type="ORF">NQ318_004540</name>
</gene>
<dbReference type="GO" id="GO:0005634">
    <property type="term" value="C:nucleus"/>
    <property type="evidence" value="ECO:0007669"/>
    <property type="project" value="TreeGrafter"/>
</dbReference>
<evidence type="ECO:0000259" key="1">
    <source>
        <dbReference type="Pfam" id="PF05699"/>
    </source>
</evidence>
<proteinExistence type="predicted"/>
<name>A0AAV8XRT7_9CUCU</name>
<dbReference type="InterPro" id="IPR052717">
    <property type="entry name" value="Vacuolar_transposase_reg"/>
</dbReference>
<dbReference type="SUPFAM" id="SSF53098">
    <property type="entry name" value="Ribonuclease H-like"/>
    <property type="match status" value="1"/>
</dbReference>
<keyword evidence="3" id="KW-1185">Reference proteome</keyword>
<evidence type="ECO:0000313" key="3">
    <source>
        <dbReference type="Proteomes" id="UP001162162"/>
    </source>
</evidence>
<accession>A0AAV8XRT7</accession>
<dbReference type="EMBL" id="JAPWTK010000420">
    <property type="protein sequence ID" value="KAJ8940616.1"/>
    <property type="molecule type" value="Genomic_DNA"/>
</dbReference>
<dbReference type="PANTHER" id="PTHR46169">
    <property type="entry name" value="DNA REPLICATION-RELATED ELEMENT FACTOR, ISOFORM A"/>
    <property type="match status" value="1"/>
</dbReference>
<dbReference type="Proteomes" id="UP001162162">
    <property type="component" value="Unassembled WGS sequence"/>
</dbReference>
<dbReference type="Pfam" id="PF05699">
    <property type="entry name" value="Dimer_Tnp_hAT"/>
    <property type="match status" value="1"/>
</dbReference>
<dbReference type="PANTHER" id="PTHR46169:SF15">
    <property type="entry name" value="INNER CENTROMERE PROTEIN A-LIKE ISOFORM X1-RELATED"/>
    <property type="match status" value="1"/>
</dbReference>
<evidence type="ECO:0000313" key="2">
    <source>
        <dbReference type="EMBL" id="KAJ8940616.1"/>
    </source>
</evidence>
<dbReference type="GO" id="GO:0006357">
    <property type="term" value="P:regulation of transcription by RNA polymerase II"/>
    <property type="evidence" value="ECO:0007669"/>
    <property type="project" value="TreeGrafter"/>
</dbReference>
<comment type="caution">
    <text evidence="2">The sequence shown here is derived from an EMBL/GenBank/DDBJ whole genome shotgun (WGS) entry which is preliminary data.</text>
</comment>
<dbReference type="AlphaFoldDB" id="A0AAV8XRT7"/>
<reference evidence="2" key="1">
    <citation type="journal article" date="2023" name="Insect Mol. Biol.">
        <title>Genome sequencing provides insights into the evolution of gene families encoding plant cell wall-degrading enzymes in longhorned beetles.</title>
        <authorList>
            <person name="Shin N.R."/>
            <person name="Okamura Y."/>
            <person name="Kirsch R."/>
            <person name="Pauchet Y."/>
        </authorList>
    </citation>
    <scope>NUCLEOTIDE SEQUENCE</scope>
    <source>
        <strain evidence="2">AMC_N1</strain>
    </source>
</reference>
<protein>
    <recommendedName>
        <fullName evidence="1">HAT C-terminal dimerisation domain-containing protein</fullName>
    </recommendedName>
</protein>